<evidence type="ECO:0000259" key="3">
    <source>
        <dbReference type="PROSITE" id="PS50132"/>
    </source>
</evidence>
<dbReference type="Proteomes" id="UP001150062">
    <property type="component" value="Unassembled WGS sequence"/>
</dbReference>
<reference evidence="4" key="1">
    <citation type="submission" date="2022-08" db="EMBL/GenBank/DDBJ databases">
        <title>Novel sulfate-reducing endosymbionts in the free-living metamonad Anaeramoeba.</title>
        <authorList>
            <person name="Jerlstrom-Hultqvist J."/>
            <person name="Cepicka I."/>
            <person name="Gallot-Lavallee L."/>
            <person name="Salas-Leiva D."/>
            <person name="Curtis B.A."/>
            <person name="Zahonova K."/>
            <person name="Pipaliya S."/>
            <person name="Dacks J."/>
            <person name="Roger A.J."/>
        </authorList>
    </citation>
    <scope>NUCLEOTIDE SEQUENCE</scope>
    <source>
        <strain evidence="4">Schooner1</strain>
    </source>
</reference>
<evidence type="ECO:0000313" key="5">
    <source>
        <dbReference type="Proteomes" id="UP001150062"/>
    </source>
</evidence>
<feature type="domain" description="RGS" evidence="3">
    <location>
        <begin position="657"/>
        <end position="734"/>
    </location>
</feature>
<evidence type="ECO:0000256" key="1">
    <source>
        <dbReference type="SAM" id="Coils"/>
    </source>
</evidence>
<feature type="compositionally biased region" description="Polar residues" evidence="2">
    <location>
        <begin position="493"/>
        <end position="511"/>
    </location>
</feature>
<organism evidence="4 5">
    <name type="scientific">Anaeramoeba flamelloides</name>
    <dbReference type="NCBI Taxonomy" id="1746091"/>
    <lineage>
        <taxon>Eukaryota</taxon>
        <taxon>Metamonada</taxon>
        <taxon>Anaeramoebidae</taxon>
        <taxon>Anaeramoeba</taxon>
    </lineage>
</organism>
<keyword evidence="1" id="KW-0175">Coiled coil</keyword>
<sequence>MLVTKHRRKYSKSFISSFFVKKKKIKRSSSEISEKDRIARKIKALSQLLSELGNKKMELQNFQFYGTTPHKIKQTEKTIQKEELENKALKIELEMIKSTIQNINEQELEINFEPNSLTDQFQNISHNLEEKSTILSINKNENIQIQEYDLDKDDEKQKWKLNEKGKENEKEKEKKKEIETETKFFQIKNNNQNIKPRKKKKKSYTKSLIGRELDNNLAIIEKEALLNQEKNMTNDIEIHELEIELEKVNKRKQIENKYQKLLDMEKHNDLSKFEEKIQIIEQLESKIEIIKKRNDKQKVQELIDLNREKLKKKVNFTNKLLVELNVLKEKLKIENENNGNNENYSKELESTKEGQESFVDEEKELEKYERKFHNLIISIKKVEFEIGNTKSVTKKFYSDRDKLQILEIKKYEQELERIKIQQETAVIIEVLESSKINSRNISENYSNEYLDSDLTESNESESTSNTNQDDVTLFIRRGDSNNPNDSERRKIKITTSHQNNNPKLNSKSSRSITKRNQKSDQKNLSQKHLTNVLLHSFSVEEIYQSKRFLNNKSQNNKPKKVLRIKQITPRNSRHTKRKPKNLIRKKNNYFQDSNESIMRTIQLRKGLKDSNYNSDESKNDNNQNQVQKQYINIKQLQGKNIEFILNKTISNEDIQINQPQIRKKAKGIFYKYIKPGSLFEINIISSCRKTIIKNINQKRYFLDLFDEAQEAVFNHMNLNSWSSFQKTTIYMNLLKNLKNDLTIDLNQEKKRCVLIYNKKKKSSLNEEFVYRGKKNNAYQISEELMLILMDILNVHYSVNKKSIDMKAISKSIPFRKFVEISSKLQNIDLKNLSVQERLSFFINIYNVLTLHSFVVNGVPKDKQNVERFLKNSVYRINDFNFSLNDIYHGILRGNTDPKQPNHNYFKSENDLTKSQLAIRPIDARVHFTLINYNFNSYIRVYYFNGLSENLSKVTKEMLLSLVTINHKKKKILIPKLFAQYEKDFGGPEKILKWISMNTFHELYFDSNENNLISNYSIKYVYKDMNQPSIIFDLKRTISRKFSKIKLFDEN</sequence>
<feature type="compositionally biased region" description="Basic and acidic residues" evidence="2">
    <location>
        <begin position="344"/>
        <end position="355"/>
    </location>
</feature>
<feature type="coiled-coil region" evidence="1">
    <location>
        <begin position="138"/>
        <end position="181"/>
    </location>
</feature>
<accession>A0ABQ8YL40</accession>
<proteinExistence type="predicted"/>
<dbReference type="InterPro" id="IPR036305">
    <property type="entry name" value="RGS_sf"/>
</dbReference>
<dbReference type="InterPro" id="IPR016137">
    <property type="entry name" value="RGS"/>
</dbReference>
<feature type="region of interest" description="Disordered" evidence="2">
    <location>
        <begin position="452"/>
        <end position="525"/>
    </location>
</feature>
<dbReference type="InterPro" id="IPR044926">
    <property type="entry name" value="RGS_subdomain_2"/>
</dbReference>
<dbReference type="Pfam" id="PF00615">
    <property type="entry name" value="RGS"/>
    <property type="match status" value="1"/>
</dbReference>
<dbReference type="Pfam" id="PF04784">
    <property type="entry name" value="DUF547"/>
    <property type="match status" value="1"/>
</dbReference>
<evidence type="ECO:0000313" key="4">
    <source>
        <dbReference type="EMBL" id="KAJ6245306.1"/>
    </source>
</evidence>
<keyword evidence="5" id="KW-1185">Reference proteome</keyword>
<dbReference type="PANTHER" id="PTHR46361">
    <property type="entry name" value="ELECTRON CARRIER/ PROTEIN DISULFIDE OXIDOREDUCTASE"/>
    <property type="match status" value="1"/>
</dbReference>
<dbReference type="PROSITE" id="PS50132">
    <property type="entry name" value="RGS"/>
    <property type="match status" value="1"/>
</dbReference>
<dbReference type="PANTHER" id="PTHR46361:SF3">
    <property type="entry name" value="ELECTRON CARRIER_ PROTEIN DISULFIDE OXIDOREDUCTASE"/>
    <property type="match status" value="1"/>
</dbReference>
<feature type="coiled-coil region" evidence="1">
    <location>
        <begin position="35"/>
        <end position="106"/>
    </location>
</feature>
<dbReference type="EMBL" id="JAOAOG010000145">
    <property type="protein sequence ID" value="KAJ6245306.1"/>
    <property type="molecule type" value="Genomic_DNA"/>
</dbReference>
<dbReference type="Gene3D" id="1.10.167.10">
    <property type="entry name" value="Regulator of G-protein Signalling 4, domain 2"/>
    <property type="match status" value="1"/>
</dbReference>
<protein>
    <submittedName>
        <fullName evidence="4">Electron carrier/ protein disulfide oxidoreductase</fullName>
    </submittedName>
</protein>
<feature type="coiled-coil region" evidence="1">
    <location>
        <begin position="273"/>
        <end position="300"/>
    </location>
</feature>
<dbReference type="InterPro" id="IPR006869">
    <property type="entry name" value="DUF547"/>
</dbReference>
<gene>
    <name evidence="4" type="ORF">M0813_20258</name>
</gene>
<comment type="caution">
    <text evidence="4">The sequence shown here is derived from an EMBL/GenBank/DDBJ whole genome shotgun (WGS) entry which is preliminary data.</text>
</comment>
<feature type="region of interest" description="Disordered" evidence="2">
    <location>
        <begin position="336"/>
        <end position="356"/>
    </location>
</feature>
<dbReference type="SUPFAM" id="SSF48097">
    <property type="entry name" value="Regulator of G-protein signaling, RGS"/>
    <property type="match status" value="1"/>
</dbReference>
<evidence type="ECO:0000256" key="2">
    <source>
        <dbReference type="SAM" id="MobiDB-lite"/>
    </source>
</evidence>
<name>A0ABQ8YL40_9EUKA</name>